<keyword evidence="5" id="KW-1185">Reference proteome</keyword>
<organism evidence="4 5">
    <name type="scientific">Stappia taiwanensis</name>
    <dbReference type="NCBI Taxonomy" id="992267"/>
    <lineage>
        <taxon>Bacteria</taxon>
        <taxon>Pseudomonadati</taxon>
        <taxon>Pseudomonadota</taxon>
        <taxon>Alphaproteobacteria</taxon>
        <taxon>Hyphomicrobiales</taxon>
        <taxon>Stappiaceae</taxon>
        <taxon>Stappia</taxon>
    </lineage>
</organism>
<dbReference type="PROSITE" id="PS51186">
    <property type="entry name" value="GNAT"/>
    <property type="match status" value="1"/>
</dbReference>
<dbReference type="SUPFAM" id="SSF55729">
    <property type="entry name" value="Acyl-CoA N-acyltransferases (Nat)"/>
    <property type="match status" value="1"/>
</dbReference>
<dbReference type="PANTHER" id="PTHR43800:SF1">
    <property type="entry name" value="PEPTIDYL-LYSINE N-ACETYLTRANSFERASE YJAB"/>
    <property type="match status" value="1"/>
</dbReference>
<dbReference type="Proteomes" id="UP000559404">
    <property type="component" value="Unassembled WGS sequence"/>
</dbReference>
<reference evidence="4 5" key="2">
    <citation type="submission" date="2020-08" db="EMBL/GenBank/DDBJ databases">
        <title>Stappia taiwanensis sp. nov., isolated from a coastal thermal spring.</title>
        <authorList>
            <person name="Kampfer P."/>
        </authorList>
    </citation>
    <scope>NUCLEOTIDE SEQUENCE [LARGE SCALE GENOMIC DNA]</scope>
    <source>
        <strain evidence="4 5">DSM 23284</strain>
    </source>
</reference>
<dbReference type="EMBL" id="JACEON010000008">
    <property type="protein sequence ID" value="MBA4611974.1"/>
    <property type="molecule type" value="Genomic_DNA"/>
</dbReference>
<accession>A0A838XY65</accession>
<evidence type="ECO:0000256" key="2">
    <source>
        <dbReference type="ARBA" id="ARBA00023315"/>
    </source>
</evidence>
<evidence type="ECO:0000256" key="1">
    <source>
        <dbReference type="ARBA" id="ARBA00022679"/>
    </source>
</evidence>
<dbReference type="InterPro" id="IPR016181">
    <property type="entry name" value="Acyl_CoA_acyltransferase"/>
</dbReference>
<dbReference type="InterPro" id="IPR000182">
    <property type="entry name" value="GNAT_dom"/>
</dbReference>
<dbReference type="RefSeq" id="WP_181760178.1">
    <property type="nucleotide sequence ID" value="NZ_BMCR01000003.1"/>
</dbReference>
<gene>
    <name evidence="4" type="ORF">H1W37_09945</name>
</gene>
<protein>
    <submittedName>
        <fullName evidence="4">Acetyltransferase</fullName>
    </submittedName>
</protein>
<sequence>MMTIRKSCPADGPRVVEIWCRSVDATHGFLSPQDRRDIEREVRGFLPDAPLDLAIDGDDRPVGFMLLDGGHMEALFIDPDHRGRGVGRQLVAEALKREPDLSTDVNEQNLQAVGFYRRMGFEPVGRSARDGQGRPYPLIHLRHTGSS</sequence>
<feature type="domain" description="N-acetyltransferase" evidence="3">
    <location>
        <begin position="2"/>
        <end position="143"/>
    </location>
</feature>
<dbReference type="AlphaFoldDB" id="A0A838XY65"/>
<proteinExistence type="predicted"/>
<name>A0A838XY65_9HYPH</name>
<evidence type="ECO:0000259" key="3">
    <source>
        <dbReference type="PROSITE" id="PS51186"/>
    </source>
</evidence>
<keyword evidence="1 4" id="KW-0808">Transferase</keyword>
<evidence type="ECO:0000313" key="5">
    <source>
        <dbReference type="Proteomes" id="UP000559404"/>
    </source>
</evidence>
<keyword evidence="2" id="KW-0012">Acyltransferase</keyword>
<comment type="caution">
    <text evidence="4">The sequence shown here is derived from an EMBL/GenBank/DDBJ whole genome shotgun (WGS) entry which is preliminary data.</text>
</comment>
<evidence type="ECO:0000313" key="4">
    <source>
        <dbReference type="EMBL" id="MBA4611974.1"/>
    </source>
</evidence>
<reference evidence="4 5" key="1">
    <citation type="submission" date="2020-07" db="EMBL/GenBank/DDBJ databases">
        <authorList>
            <person name="Li M."/>
        </authorList>
    </citation>
    <scope>NUCLEOTIDE SEQUENCE [LARGE SCALE GENOMIC DNA]</scope>
    <source>
        <strain evidence="4 5">DSM 23284</strain>
    </source>
</reference>
<dbReference type="GO" id="GO:0016747">
    <property type="term" value="F:acyltransferase activity, transferring groups other than amino-acyl groups"/>
    <property type="evidence" value="ECO:0007669"/>
    <property type="project" value="InterPro"/>
</dbReference>
<dbReference type="NCBIfam" id="NF007807">
    <property type="entry name" value="PRK10514.1"/>
    <property type="match status" value="1"/>
</dbReference>
<dbReference type="Pfam" id="PF13673">
    <property type="entry name" value="Acetyltransf_10"/>
    <property type="match status" value="1"/>
</dbReference>
<dbReference type="PANTHER" id="PTHR43800">
    <property type="entry name" value="PEPTIDYL-LYSINE N-ACETYLTRANSFERASE YJAB"/>
    <property type="match status" value="1"/>
</dbReference>
<dbReference type="Gene3D" id="3.40.630.30">
    <property type="match status" value="1"/>
</dbReference>
<dbReference type="CDD" id="cd04301">
    <property type="entry name" value="NAT_SF"/>
    <property type="match status" value="1"/>
</dbReference>